<keyword evidence="3" id="KW-1185">Reference proteome</keyword>
<dbReference type="RefSeq" id="WP_007093221.1">
    <property type="nucleotide sequence ID" value="NZ_CP142125.1"/>
</dbReference>
<dbReference type="eggNOG" id="COG1474">
    <property type="taxonomic scope" value="Bacteria"/>
</dbReference>
<evidence type="ECO:0000313" key="2">
    <source>
        <dbReference type="EMBL" id="EDP96391.1"/>
    </source>
</evidence>
<reference evidence="2 3" key="1">
    <citation type="journal article" date="2011" name="J. Bacteriol.">
        <title>Genome sequence of the algicidal bacterium Kordia algicida OT-1.</title>
        <authorList>
            <person name="Lee H.S."/>
            <person name="Kang S.G."/>
            <person name="Kwon K.K."/>
            <person name="Lee J.H."/>
            <person name="Kim S.J."/>
        </authorList>
    </citation>
    <scope>NUCLEOTIDE SEQUENCE [LARGE SCALE GENOMIC DNA]</scope>
    <source>
        <strain evidence="2 3">OT-1</strain>
    </source>
</reference>
<gene>
    <name evidence="2" type="ORF">KAOT1_03242</name>
</gene>
<organism evidence="2 3">
    <name type="scientific">Kordia algicida OT-1</name>
    <dbReference type="NCBI Taxonomy" id="391587"/>
    <lineage>
        <taxon>Bacteria</taxon>
        <taxon>Pseudomonadati</taxon>
        <taxon>Bacteroidota</taxon>
        <taxon>Flavobacteriia</taxon>
        <taxon>Flavobacteriales</taxon>
        <taxon>Flavobacteriaceae</taxon>
        <taxon>Kordia</taxon>
    </lineage>
</organism>
<dbReference type="HOGENOM" id="CLU_007117_0_0_10"/>
<dbReference type="EMBL" id="ABIB01000004">
    <property type="protein sequence ID" value="EDP96391.1"/>
    <property type="molecule type" value="Genomic_DNA"/>
</dbReference>
<accession>A9DV94</accession>
<evidence type="ECO:0000259" key="1">
    <source>
        <dbReference type="Pfam" id="PF20720"/>
    </source>
</evidence>
<dbReference type="Pfam" id="PF20720">
    <property type="entry name" value="nSTAND3"/>
    <property type="match status" value="1"/>
</dbReference>
<comment type="caution">
    <text evidence="2">The sequence shown here is derived from an EMBL/GenBank/DDBJ whole genome shotgun (WGS) entry which is preliminary data.</text>
</comment>
<dbReference type="AlphaFoldDB" id="A9DV94"/>
<dbReference type="InterPro" id="IPR049050">
    <property type="entry name" value="nSTAND3"/>
</dbReference>
<feature type="domain" description="Novel STAND NTPase 3" evidence="1">
    <location>
        <begin position="198"/>
        <end position="336"/>
    </location>
</feature>
<sequence length="1240" mass="147536">MIQLSSIKERLKNFNDTEFQELCDSFLGLRHRGYKAYARSGAHNIKQKTTIGTPDSFFLMPNGRYLFIESTTIAHKGNQLLDKLKQDISNCLNKKKTGIPVNKIQEIILCYNSNLTAHQLEEVNKEAIEVMGKLPTHNSLNSLAHELFFHHKNLVHHYLKLPLDTGQVILLEKFIEEYDNGKQKLATPLAGKFLHRVEELKKVQQNLNSNDIVIISGASGVGKSKLALQAIKEFLELNLNYNAYAISPKGADILDDLRSYFDTKENSILFVDDVNRFDKFEQILGFYGELKKGKLKLILTVRDYALENVRDWLALYKSSIIKVKGFNDEEIKTILQAKPYEIFNDIYQRKICSIAKGNARLAVMMAIIAKKTNTLDLFNDVSDLFEQYFRTFTYDKDSFKDKRVLKALGILSFFYTLPYNDNEILDSVSNAFSISSDELREAFDVLHNLDFIELNYHHVRIGEQNLSTYYFYKVFIKDKLLSFDSLWRNYFNSHQQRFRDTLYPIFQNFNKDFFISQIKPVLLSYWLNIDSEKSEIRFLKFSWEFIPNECLTHINSIIEKKEYSKVTELKVTYERNEFTSTSNREVYLDLLANFFKDQEYSLEAIDTSFGLIEREPRHLSQLIYRIDQNFYFSEEDYNCQFRRQSDLIDYLITNLNKGELYKLSFLTISKTILRALHWEDKEKAPKEVSRSSVKQIRHKIIKTILSLYEIFPRECYNIIFDFSIESTRYSTDTTKFDLTYLIPWIDANLDKNNFQHCYYIQELIRACIKKKYIHDDFKRLKLSFEHPTYKIFELVNWSRKRAKDSYDFDNYKEFEQLKKIEIEENLTFTSKNEIKSFFQRYIKILEWDKINLYSQHYVINIIITSNLKNDKEIGFITFLEFARLRDKGTFNSEVFVSYVATDEFTIDLELTERFWKIIDSEKLNQKWKIDILTSLHEKDISEEYLLRLYTFFSNTNVDFGIDHKRLQKYEKLDSDFFLKIIRFTVEKIEKENLKIWIYEDSFIEISKSIKDIKLLKKAYIQQGKIDSHFDHSGEALLMILKSDSYFLLELVKETLKDKDYIYKSEEKKALSIVWELPNPTDVMNEIVEYAINIDDYYFAMDHFLNTFFKRLNSNIKKADDYLIYLIKIYHSQPKIIDIVFNIIYKSRKELFERAFIVYIRKNQNLENFKKIQWLDRQIIYSGDAIVGAIKAGKWERLLNLIEKTNLGMKTLSIKRYIRQKIDDQLQKAEYEKKRKFINKF</sequence>
<dbReference type="OrthoDB" id="9816071at2"/>
<dbReference type="Gene3D" id="3.40.50.300">
    <property type="entry name" value="P-loop containing nucleotide triphosphate hydrolases"/>
    <property type="match status" value="1"/>
</dbReference>
<proteinExistence type="predicted"/>
<dbReference type="InterPro" id="IPR027417">
    <property type="entry name" value="P-loop_NTPase"/>
</dbReference>
<protein>
    <recommendedName>
        <fullName evidence="1">Novel STAND NTPase 3 domain-containing protein</fullName>
    </recommendedName>
</protein>
<evidence type="ECO:0000313" key="3">
    <source>
        <dbReference type="Proteomes" id="UP000002945"/>
    </source>
</evidence>
<dbReference type="Proteomes" id="UP000002945">
    <property type="component" value="Unassembled WGS sequence"/>
</dbReference>
<dbReference type="STRING" id="391587.KAOT1_03242"/>
<name>A9DV94_9FLAO</name>
<dbReference type="SUPFAM" id="SSF52540">
    <property type="entry name" value="P-loop containing nucleoside triphosphate hydrolases"/>
    <property type="match status" value="1"/>
</dbReference>